<organism evidence="2">
    <name type="scientific">seawater metagenome</name>
    <dbReference type="NCBI Taxonomy" id="1561972"/>
    <lineage>
        <taxon>unclassified sequences</taxon>
        <taxon>metagenomes</taxon>
        <taxon>ecological metagenomes</taxon>
    </lineage>
</organism>
<keyword evidence="1" id="KW-0812">Transmembrane</keyword>
<proteinExistence type="predicted"/>
<protein>
    <submittedName>
        <fullName evidence="2">Uncharacterized protein</fullName>
    </submittedName>
</protein>
<accession>A0A5E8CKS2</accession>
<feature type="transmembrane region" description="Helical" evidence="1">
    <location>
        <begin position="37"/>
        <end position="70"/>
    </location>
</feature>
<keyword evidence="1" id="KW-1133">Transmembrane helix</keyword>
<evidence type="ECO:0000256" key="1">
    <source>
        <dbReference type="SAM" id="Phobius"/>
    </source>
</evidence>
<sequence length="116" mass="14056">MDIQKTRLLNTQLKDISIQTEYNSNIKTKTYFKMEKIFEVCWTQIFLIILYISMGYIGYSFLFFFTYFIMPEYKLYTAIHQCTQLLSLCFFYQSFGMIALLILGLIGWEWIKTNYY</sequence>
<dbReference type="AlphaFoldDB" id="A0A5E8CKS2"/>
<name>A0A5E8CKS2_9ZZZZ</name>
<keyword evidence="1" id="KW-0472">Membrane</keyword>
<gene>
    <name evidence="2" type="ORF">CPAV1605_1085</name>
</gene>
<feature type="transmembrane region" description="Helical" evidence="1">
    <location>
        <begin position="90"/>
        <end position="111"/>
    </location>
</feature>
<reference evidence="2" key="1">
    <citation type="submission" date="2019-09" db="EMBL/GenBank/DDBJ databases">
        <authorList>
            <person name="Needham M D."/>
        </authorList>
    </citation>
    <scope>NUCLEOTIDE SEQUENCE</scope>
</reference>
<dbReference type="EMBL" id="CABVLZ010000004">
    <property type="protein sequence ID" value="VVU95334.1"/>
    <property type="molecule type" value="Genomic_DNA"/>
</dbReference>
<evidence type="ECO:0000313" key="2">
    <source>
        <dbReference type="EMBL" id="VVU95334.1"/>
    </source>
</evidence>